<dbReference type="InterPro" id="IPR011021">
    <property type="entry name" value="Arrestin-like_N"/>
</dbReference>
<dbReference type="PANTHER" id="PTHR31904:SF1">
    <property type="entry name" value="BYPASS OF STOP CODON PROTEIN 5-RELATED"/>
    <property type="match status" value="1"/>
</dbReference>
<accession>A0A5N5D6T7</accession>
<gene>
    <name evidence="2" type="ORF">DBV05_g7897</name>
</gene>
<dbReference type="Gene3D" id="2.60.40.640">
    <property type="match status" value="1"/>
</dbReference>
<dbReference type="PANTHER" id="PTHR31904">
    <property type="entry name" value="BYPASS OF STOP CODON PROTEIN 5-RELATED"/>
    <property type="match status" value="1"/>
</dbReference>
<evidence type="ECO:0000313" key="3">
    <source>
        <dbReference type="Proteomes" id="UP000325902"/>
    </source>
</evidence>
<comment type="caution">
    <text evidence="2">The sequence shown here is derived from an EMBL/GenBank/DDBJ whole genome shotgun (WGS) entry which is preliminary data.</text>
</comment>
<feature type="domain" description="Arrestin-like N-terminal" evidence="1">
    <location>
        <begin position="27"/>
        <end position="117"/>
    </location>
</feature>
<keyword evidence="3" id="KW-1185">Reference proteome</keyword>
<dbReference type="EMBL" id="VCHE01000058">
    <property type="protein sequence ID" value="KAB2573468.1"/>
    <property type="molecule type" value="Genomic_DNA"/>
</dbReference>
<dbReference type="OrthoDB" id="2283785at2759"/>
<name>A0A5N5D6T7_9PEZI</name>
<dbReference type="AlphaFoldDB" id="A0A5N5D6T7"/>
<reference evidence="2 3" key="1">
    <citation type="journal article" date="2019" name="Sci. Rep.">
        <title>A multi-omics analysis of the grapevine pathogen Lasiodiplodia theobromae reveals that temperature affects the expression of virulence- and pathogenicity-related genes.</title>
        <authorList>
            <person name="Felix C."/>
            <person name="Meneses R."/>
            <person name="Goncalves M.F.M."/>
            <person name="Tilleman L."/>
            <person name="Duarte A.S."/>
            <person name="Jorrin-Novo J.V."/>
            <person name="Van de Peer Y."/>
            <person name="Deforce D."/>
            <person name="Van Nieuwerburgh F."/>
            <person name="Esteves A.C."/>
            <person name="Alves A."/>
        </authorList>
    </citation>
    <scope>NUCLEOTIDE SEQUENCE [LARGE SCALE GENOMIC DNA]</scope>
    <source>
        <strain evidence="2 3">LA-SOL3</strain>
    </source>
</reference>
<sequence>MAAVSQSSSTNVAELAIRVNTKGSASNHGAFGSGDEVAGEVEVSTRDEARIETVRVYLTGKARTRVEHIVWAMPSIMKKRLLRMHQTIRPSGDDAALPAQGKRTFQFSLTIPHGLPETHCLCPPMNDDDHLQVPPTMGGWHRWEHDGEILSDPTPDMVEVCYKVTAIATLKDPEGRSTTAETAQRICIVPSFPEAPPQFSSSYRIREESIVKRNILSNRLGCLVMEAQPPSALKGIKSGNAVSCRVLVRFDPASHEWGPPPADGIMRKIHVTTIYTSGAALAADNSDGQERSYTDAISLPPFNLSGVQWLKKYPGWEHMQLSHGRMTPSEVIAPSAGYVGGVYYLLKLSIPVEFPAGKILVPTFRSCLVSRTYELEISLSLSSTAPISVRFPLQICT</sequence>
<evidence type="ECO:0000313" key="2">
    <source>
        <dbReference type="EMBL" id="KAB2573468.1"/>
    </source>
</evidence>
<proteinExistence type="predicted"/>
<organism evidence="2 3">
    <name type="scientific">Lasiodiplodia theobromae</name>
    <dbReference type="NCBI Taxonomy" id="45133"/>
    <lineage>
        <taxon>Eukaryota</taxon>
        <taxon>Fungi</taxon>
        <taxon>Dikarya</taxon>
        <taxon>Ascomycota</taxon>
        <taxon>Pezizomycotina</taxon>
        <taxon>Dothideomycetes</taxon>
        <taxon>Dothideomycetes incertae sedis</taxon>
        <taxon>Botryosphaeriales</taxon>
        <taxon>Botryosphaeriaceae</taxon>
        <taxon>Lasiodiplodia</taxon>
    </lineage>
</organism>
<evidence type="ECO:0000259" key="1">
    <source>
        <dbReference type="Pfam" id="PF00339"/>
    </source>
</evidence>
<dbReference type="InterPro" id="IPR014752">
    <property type="entry name" value="Arrestin-like_C"/>
</dbReference>
<dbReference type="Pfam" id="PF00339">
    <property type="entry name" value="Arrestin_N"/>
    <property type="match status" value="1"/>
</dbReference>
<dbReference type="InterPro" id="IPR039634">
    <property type="entry name" value="Bul1-like"/>
</dbReference>
<dbReference type="Proteomes" id="UP000325902">
    <property type="component" value="Unassembled WGS sequence"/>
</dbReference>
<protein>
    <recommendedName>
        <fullName evidence="1">Arrestin-like N-terminal domain-containing protein</fullName>
    </recommendedName>
</protein>